<organism evidence="5 6">
    <name type="scientific">Choanephora cucurbitarum</name>
    <dbReference type="NCBI Taxonomy" id="101091"/>
    <lineage>
        <taxon>Eukaryota</taxon>
        <taxon>Fungi</taxon>
        <taxon>Fungi incertae sedis</taxon>
        <taxon>Mucoromycota</taxon>
        <taxon>Mucoromycotina</taxon>
        <taxon>Mucoromycetes</taxon>
        <taxon>Mucorales</taxon>
        <taxon>Mucorineae</taxon>
        <taxon>Choanephoraceae</taxon>
        <taxon>Choanephoroideae</taxon>
        <taxon>Choanephora</taxon>
    </lineage>
</organism>
<feature type="domain" description="RlpA-like protein double-psi beta-barrel" evidence="4">
    <location>
        <begin position="163"/>
        <end position="245"/>
    </location>
</feature>
<dbReference type="CDD" id="cd22272">
    <property type="entry name" value="DPBB_EXLX1-like"/>
    <property type="match status" value="1"/>
</dbReference>
<evidence type="ECO:0000313" key="6">
    <source>
        <dbReference type="Proteomes" id="UP000093000"/>
    </source>
</evidence>
<feature type="region of interest" description="Disordered" evidence="2">
    <location>
        <begin position="68"/>
        <end position="152"/>
    </location>
</feature>
<dbReference type="InterPro" id="IPR036908">
    <property type="entry name" value="RlpA-like_sf"/>
</dbReference>
<dbReference type="Pfam" id="PF03330">
    <property type="entry name" value="DPBB_1"/>
    <property type="match status" value="1"/>
</dbReference>
<comment type="caution">
    <text evidence="5">The sequence shown here is derived from an EMBL/GenBank/DDBJ whole genome shotgun (WGS) entry which is preliminary data.</text>
</comment>
<reference evidence="5 6" key="1">
    <citation type="submission" date="2016-03" db="EMBL/GenBank/DDBJ databases">
        <title>Choanephora cucurbitarum.</title>
        <authorList>
            <person name="Min B."/>
            <person name="Park H."/>
            <person name="Park J.-H."/>
            <person name="Shin H.-D."/>
            <person name="Choi I.-G."/>
        </authorList>
    </citation>
    <scope>NUCLEOTIDE SEQUENCE [LARGE SCALE GENOMIC DNA]</scope>
    <source>
        <strain evidence="5 6">KUS-F28377</strain>
    </source>
</reference>
<evidence type="ECO:0000313" key="5">
    <source>
        <dbReference type="EMBL" id="OBZ86918.1"/>
    </source>
</evidence>
<proteinExistence type="predicted"/>
<accession>A0A1C7ND16</accession>
<gene>
    <name evidence="5" type="primary">yoaJ_1</name>
    <name evidence="5" type="ORF">A0J61_05036</name>
</gene>
<evidence type="ECO:0000256" key="1">
    <source>
        <dbReference type="ARBA" id="ARBA00022729"/>
    </source>
</evidence>
<dbReference type="AlphaFoldDB" id="A0A1C7ND16"/>
<dbReference type="Gene3D" id="2.40.40.10">
    <property type="entry name" value="RlpA-like domain"/>
    <property type="match status" value="1"/>
</dbReference>
<dbReference type="OrthoDB" id="406505at2759"/>
<sequence length="249" mass="27734">MRLTHSSLFALTTVITSSLLYQVQSAPLNEVDTVADKDHVVVAFDVQSQNQHNGLNEWTQHLDKRCGHSHVAARRRTHKKKTTRRKSHKKKKVIKKKTTHKKKTTKRKTTKRKTTKRKTTHKKKTTKRKTTKRKTTKKTVKKTSSSSGEKFSGDGTYYTPGLGSCGITNTESEMVAAMNAPQMNNGANPNLNPLCGKYITVKGPKGSVRVKIVDTCPPCAKGDIDLSVGAFGKVGSYIDGRIPITWEWS</sequence>
<keyword evidence="6" id="KW-1185">Reference proteome</keyword>
<feature type="chain" id="PRO_5008889628" evidence="3">
    <location>
        <begin position="26"/>
        <end position="249"/>
    </location>
</feature>
<dbReference type="PANTHER" id="PTHR31836:SF21">
    <property type="entry name" value="EXPANSIN-LIKE PROTEIN 7"/>
    <property type="match status" value="1"/>
</dbReference>
<evidence type="ECO:0000256" key="3">
    <source>
        <dbReference type="SAM" id="SignalP"/>
    </source>
</evidence>
<dbReference type="InterPro" id="IPR051477">
    <property type="entry name" value="Expansin_CellWall"/>
</dbReference>
<dbReference type="EMBL" id="LUGH01000261">
    <property type="protein sequence ID" value="OBZ86918.1"/>
    <property type="molecule type" value="Genomic_DNA"/>
</dbReference>
<dbReference type="STRING" id="101091.A0A1C7ND16"/>
<feature type="signal peptide" evidence="3">
    <location>
        <begin position="1"/>
        <end position="25"/>
    </location>
</feature>
<dbReference type="InterPro" id="IPR009009">
    <property type="entry name" value="RlpA-like_DPBB"/>
</dbReference>
<dbReference type="PANTHER" id="PTHR31836">
    <property type="match status" value="1"/>
</dbReference>
<evidence type="ECO:0000256" key="2">
    <source>
        <dbReference type="SAM" id="MobiDB-lite"/>
    </source>
</evidence>
<dbReference type="SUPFAM" id="SSF50685">
    <property type="entry name" value="Barwin-like endoglucanases"/>
    <property type="match status" value="1"/>
</dbReference>
<keyword evidence="1 3" id="KW-0732">Signal</keyword>
<dbReference type="InParanoid" id="A0A1C7ND16"/>
<name>A0A1C7ND16_9FUNG</name>
<dbReference type="Proteomes" id="UP000093000">
    <property type="component" value="Unassembled WGS sequence"/>
</dbReference>
<feature type="compositionally biased region" description="Basic residues" evidence="2">
    <location>
        <begin position="68"/>
        <end position="141"/>
    </location>
</feature>
<protein>
    <submittedName>
        <fullName evidence="5">Expansin-YoaJ</fullName>
    </submittedName>
</protein>
<evidence type="ECO:0000259" key="4">
    <source>
        <dbReference type="Pfam" id="PF03330"/>
    </source>
</evidence>